<reference evidence="1" key="1">
    <citation type="submission" date="2021-01" db="EMBL/GenBank/DDBJ databases">
        <authorList>
            <person name="Corre E."/>
            <person name="Pelletier E."/>
            <person name="Niang G."/>
            <person name="Scheremetjew M."/>
            <person name="Finn R."/>
            <person name="Kale V."/>
            <person name="Holt S."/>
            <person name="Cochrane G."/>
            <person name="Meng A."/>
            <person name="Brown T."/>
            <person name="Cohen L."/>
        </authorList>
    </citation>
    <scope>NUCLEOTIDE SEQUENCE</scope>
    <source>
        <strain evidence="1">CCMP281</strain>
    </source>
</reference>
<accession>A0A7S3BHP5</accession>
<dbReference type="AlphaFoldDB" id="A0A7S3BHP5"/>
<proteinExistence type="predicted"/>
<organism evidence="1">
    <name type="scientific">Haptolina ericina</name>
    <dbReference type="NCBI Taxonomy" id="156174"/>
    <lineage>
        <taxon>Eukaryota</taxon>
        <taxon>Haptista</taxon>
        <taxon>Haptophyta</taxon>
        <taxon>Prymnesiophyceae</taxon>
        <taxon>Prymnesiales</taxon>
        <taxon>Prymnesiaceae</taxon>
        <taxon>Haptolina</taxon>
    </lineage>
</organism>
<gene>
    <name evidence="1" type="ORF">HERI1096_LOCUS29570</name>
</gene>
<evidence type="ECO:0000313" key="1">
    <source>
        <dbReference type="EMBL" id="CAE0133200.1"/>
    </source>
</evidence>
<protein>
    <submittedName>
        <fullName evidence="1">Uncharacterized protein</fullName>
    </submittedName>
</protein>
<sequence>MADGQHARYSLRATSRSFSAVALGSGVPRPGCVLRGASRDFVLSTPSSQPQLTSLGDAQVSPYYLAGSDNHVTALTVRRGAPPTSSLYDVEARHPDLRLSLSACNASAAQQWHLRVSVASDAAASEVFFEVIASLEDASLSLGEASSGVACCGQYKYYVFPAVSESVAPAVDFNLTSGAIKALYWKYDSCPVEADDVILSTSSSGASTCRGWCVLSWYRLFSTNLGNPQYLQRGQLRVPYGAGEAPDKRRGGRWYLGIQPLDSLAEYSFQTTAEGPQAQPRVGCTRLQRYCPAIFNQLASYVTSSAPPVVSLSTHALSRMLAAASTAWLLRRTLRSPRTRRPQGDHLSR</sequence>
<name>A0A7S3BHP5_9EUKA</name>
<dbReference type="EMBL" id="HBHX01053627">
    <property type="protein sequence ID" value="CAE0133200.1"/>
    <property type="molecule type" value="Transcribed_RNA"/>
</dbReference>